<evidence type="ECO:0000256" key="1">
    <source>
        <dbReference type="SAM" id="Phobius"/>
    </source>
</evidence>
<comment type="caution">
    <text evidence="2">The sequence shown here is derived from an EMBL/GenBank/DDBJ whole genome shotgun (WGS) entry which is preliminary data.</text>
</comment>
<dbReference type="AlphaFoldDB" id="A0A8H5TIZ2"/>
<dbReference type="Proteomes" id="UP000567885">
    <property type="component" value="Unassembled WGS sequence"/>
</dbReference>
<dbReference type="OrthoDB" id="1577640at2759"/>
<feature type="transmembrane region" description="Helical" evidence="1">
    <location>
        <begin position="6"/>
        <end position="29"/>
    </location>
</feature>
<evidence type="ECO:0000313" key="2">
    <source>
        <dbReference type="EMBL" id="KAF5670215.1"/>
    </source>
</evidence>
<accession>A0A8H5TIZ2</accession>
<dbReference type="EMBL" id="JAAGWQ010000078">
    <property type="protein sequence ID" value="KAF5670215.1"/>
    <property type="molecule type" value="Genomic_DNA"/>
</dbReference>
<protein>
    <recommendedName>
        <fullName evidence="4">Fungal N-terminal domain-containing protein</fullName>
    </recommendedName>
</protein>
<name>A0A8H5TIZ2_FUSHE</name>
<reference evidence="2 3" key="1">
    <citation type="submission" date="2020-05" db="EMBL/GenBank/DDBJ databases">
        <title>Identification and distribution of gene clusters putatively required for synthesis of sphingolipid metabolism inhibitors in phylogenetically diverse species of the filamentous fungus Fusarium.</title>
        <authorList>
            <person name="Kim H.-S."/>
            <person name="Busman M."/>
            <person name="Brown D.W."/>
            <person name="Divon H."/>
            <person name="Uhlig S."/>
            <person name="Proctor R.H."/>
        </authorList>
    </citation>
    <scope>NUCLEOTIDE SEQUENCE [LARGE SCALE GENOMIC DNA]</scope>
    <source>
        <strain evidence="2 3">NRRL 20693</strain>
    </source>
</reference>
<keyword evidence="1" id="KW-1133">Transmembrane helix</keyword>
<keyword evidence="3" id="KW-1185">Reference proteome</keyword>
<organism evidence="2 3">
    <name type="scientific">Fusarium heterosporum</name>
    <dbReference type="NCBI Taxonomy" id="42747"/>
    <lineage>
        <taxon>Eukaryota</taxon>
        <taxon>Fungi</taxon>
        <taxon>Dikarya</taxon>
        <taxon>Ascomycota</taxon>
        <taxon>Pezizomycotina</taxon>
        <taxon>Sordariomycetes</taxon>
        <taxon>Hypocreomycetidae</taxon>
        <taxon>Hypocreales</taxon>
        <taxon>Nectriaceae</taxon>
        <taxon>Fusarium</taxon>
        <taxon>Fusarium heterosporum species complex</taxon>
    </lineage>
</organism>
<gene>
    <name evidence="2" type="ORF">FHETE_4587</name>
</gene>
<evidence type="ECO:0000313" key="3">
    <source>
        <dbReference type="Proteomes" id="UP000567885"/>
    </source>
</evidence>
<keyword evidence="1" id="KW-0472">Membrane</keyword>
<keyword evidence="1" id="KW-0812">Transmembrane</keyword>
<sequence>MADPLSLAGSAVGIISLGIQVCNGLLVYADAIRGRSQDLSDHLDQVQPLLALFKSLELTATRLETLNPENAKILRDNMSQTEGKLKSLQVLLDDVGISPSATTDIKGKMKETFRVVVYPIKKSKLKGARQTVQALLSSLTATIQTVGLDLEISQNHILNEAHKTVAVIKSNSIEMKAEMATSYNKVADVEGRLISVQQDLCGFSKKADGELGFISADTKEGLENTRAILGLMNNLSLQLKQTSSNASGTSQSHITV</sequence>
<proteinExistence type="predicted"/>
<evidence type="ECO:0008006" key="4">
    <source>
        <dbReference type="Google" id="ProtNLM"/>
    </source>
</evidence>